<evidence type="ECO:0000256" key="6">
    <source>
        <dbReference type="SAM" id="Phobius"/>
    </source>
</evidence>
<dbReference type="Pfam" id="PF00939">
    <property type="entry name" value="Na_sulph_symp"/>
    <property type="match status" value="1"/>
</dbReference>
<feature type="transmembrane region" description="Helical" evidence="6">
    <location>
        <begin position="108"/>
        <end position="131"/>
    </location>
</feature>
<dbReference type="GO" id="GO:0016020">
    <property type="term" value="C:membrane"/>
    <property type="evidence" value="ECO:0007669"/>
    <property type="project" value="UniProtKB-SubCell"/>
</dbReference>
<organism evidence="7 8">
    <name type="scientific">Microbacterium sediminis</name>
    <dbReference type="NCBI Taxonomy" id="904291"/>
    <lineage>
        <taxon>Bacteria</taxon>
        <taxon>Bacillati</taxon>
        <taxon>Actinomycetota</taxon>
        <taxon>Actinomycetes</taxon>
        <taxon>Micrococcales</taxon>
        <taxon>Microbacteriaceae</taxon>
        <taxon>Microbacterium</taxon>
    </lineage>
</organism>
<evidence type="ECO:0000256" key="2">
    <source>
        <dbReference type="ARBA" id="ARBA00007349"/>
    </source>
</evidence>
<dbReference type="GO" id="GO:0022857">
    <property type="term" value="F:transmembrane transporter activity"/>
    <property type="evidence" value="ECO:0007669"/>
    <property type="project" value="InterPro"/>
</dbReference>
<dbReference type="NCBIfam" id="TIGR00785">
    <property type="entry name" value="dass"/>
    <property type="match status" value="1"/>
</dbReference>
<name>A0A1B9N7Y3_9MICO</name>
<keyword evidence="4 6" id="KW-1133">Transmembrane helix</keyword>
<feature type="transmembrane region" description="Helical" evidence="6">
    <location>
        <begin position="389"/>
        <end position="413"/>
    </location>
</feature>
<protein>
    <submittedName>
        <fullName evidence="7">Anion permease</fullName>
    </submittedName>
</protein>
<sequence length="518" mass="54025">MSTEGTATRGLRPDTISILWKFGVMLVVAIAIALIPTPEGVDERGMLMLGIFVATIIGLILQPLPTPSVSLIGLAAAMVTGAMGMSAVRVETVGGGTASLPIEALGGFANTTVLLIVAAFFISDGFLLTGLGRRIALLFIRVLGKTPLGIAYGMAATDLALSPATPSNTARAGGVVYPIIRSIAEVQGSTPDSDESRKKVGAYLTFTAAIVNTITSAMFITAMAGNPQAVAQAADLGVDITWGGWAAAAIVPGILSLIAVPWVMSKIYGPTTKTTPEAPAMAREELARMGGLSFGEIVMIFTFVLLLVLWVFGSSISSAVNGALGTNLQLDATTAAFIGIAVMLVTRVLTWKDMAKNASAWNTFIFFAVLVGMAEHLNRLGVIQWIGDFVSGLVGGMPWVFAFAILTLVYFYAHYLFASNTAQIVAMYGVFLGAAIAAGAPPMFAALVFGFIGNLFGALSHYASGPSGVLYGSGYIKVGEWFRTAFAMSVVVILIWTFAGGAWMFVLGLWDGAAPPFG</sequence>
<evidence type="ECO:0000256" key="1">
    <source>
        <dbReference type="ARBA" id="ARBA00004141"/>
    </source>
</evidence>
<keyword evidence="8" id="KW-1185">Reference proteome</keyword>
<feature type="transmembrane region" description="Helical" evidence="6">
    <location>
        <begin position="332"/>
        <end position="351"/>
    </location>
</feature>
<gene>
    <name evidence="7" type="ORF">A7J15_10805</name>
</gene>
<dbReference type="OrthoDB" id="3170849at2"/>
<dbReference type="Proteomes" id="UP000093355">
    <property type="component" value="Unassembled WGS sequence"/>
</dbReference>
<reference evidence="7 8" key="1">
    <citation type="submission" date="2016-05" db="EMBL/GenBank/DDBJ databases">
        <authorList>
            <person name="Lavstsen T."/>
            <person name="Jespersen J.S."/>
        </authorList>
    </citation>
    <scope>NUCLEOTIDE SEQUENCE [LARGE SCALE GENOMIC DNA]</scope>
    <source>
        <strain evidence="7 8">YLB-01</strain>
    </source>
</reference>
<feature type="transmembrane region" description="Helical" evidence="6">
    <location>
        <begin position="44"/>
        <end position="61"/>
    </location>
</feature>
<feature type="transmembrane region" description="Helical" evidence="6">
    <location>
        <begin position="420"/>
        <end position="438"/>
    </location>
</feature>
<proteinExistence type="inferred from homology"/>
<comment type="subcellular location">
    <subcellularLocation>
        <location evidence="1">Membrane</location>
        <topology evidence="1">Multi-pass membrane protein</topology>
    </subcellularLocation>
</comment>
<evidence type="ECO:0000256" key="5">
    <source>
        <dbReference type="ARBA" id="ARBA00023136"/>
    </source>
</evidence>
<feature type="transmembrane region" description="Helical" evidence="6">
    <location>
        <begin position="242"/>
        <end position="264"/>
    </location>
</feature>
<feature type="transmembrane region" description="Helical" evidence="6">
    <location>
        <begin position="291"/>
        <end position="312"/>
    </location>
</feature>
<dbReference type="EMBL" id="LXMD01000029">
    <property type="protein sequence ID" value="OCG72716.1"/>
    <property type="molecule type" value="Genomic_DNA"/>
</dbReference>
<feature type="transmembrane region" description="Helical" evidence="6">
    <location>
        <begin position="358"/>
        <end position="377"/>
    </location>
</feature>
<feature type="transmembrane region" description="Helical" evidence="6">
    <location>
        <begin position="18"/>
        <end position="38"/>
    </location>
</feature>
<dbReference type="RefSeq" id="WP_067027815.1">
    <property type="nucleotide sequence ID" value="NZ_JRNY01000009.1"/>
</dbReference>
<evidence type="ECO:0000256" key="4">
    <source>
        <dbReference type="ARBA" id="ARBA00022989"/>
    </source>
</evidence>
<dbReference type="AlphaFoldDB" id="A0A1B9N7Y3"/>
<comment type="similarity">
    <text evidence="2">Belongs to the SLC13A/DASS transporter (TC 2.A.47) family. DIT1 subfamily.</text>
</comment>
<dbReference type="InterPro" id="IPR001898">
    <property type="entry name" value="SLC13A/DASS"/>
</dbReference>
<accession>A0A1B9N7Y3</accession>
<dbReference type="InterPro" id="IPR030676">
    <property type="entry name" value="CitT-rel"/>
</dbReference>
<feature type="transmembrane region" description="Helical" evidence="6">
    <location>
        <begin position="68"/>
        <end position="88"/>
    </location>
</feature>
<keyword evidence="5 6" id="KW-0472">Membrane</keyword>
<comment type="caution">
    <text evidence="7">The sequence shown here is derived from an EMBL/GenBank/DDBJ whole genome shotgun (WGS) entry which is preliminary data.</text>
</comment>
<feature type="transmembrane region" description="Helical" evidence="6">
    <location>
        <begin position="200"/>
        <end position="222"/>
    </location>
</feature>
<evidence type="ECO:0000256" key="3">
    <source>
        <dbReference type="ARBA" id="ARBA00022692"/>
    </source>
</evidence>
<evidence type="ECO:0000313" key="8">
    <source>
        <dbReference type="Proteomes" id="UP000093355"/>
    </source>
</evidence>
<keyword evidence="3 6" id="KW-0812">Transmembrane</keyword>
<feature type="transmembrane region" description="Helical" evidence="6">
    <location>
        <begin position="444"/>
        <end position="464"/>
    </location>
</feature>
<dbReference type="STRING" id="904291.A7J15_10805"/>
<dbReference type="PIRSF" id="PIRSF002457">
    <property type="entry name" value="DASS"/>
    <property type="match status" value="1"/>
</dbReference>
<evidence type="ECO:0000313" key="7">
    <source>
        <dbReference type="EMBL" id="OCG72716.1"/>
    </source>
</evidence>
<feature type="transmembrane region" description="Helical" evidence="6">
    <location>
        <begin position="485"/>
        <end position="510"/>
    </location>
</feature>
<dbReference type="PANTHER" id="PTHR42826">
    <property type="entry name" value="DICARBOXYLATE TRANSPORTER 2.1, CHLOROPLASTIC"/>
    <property type="match status" value="1"/>
</dbReference>